<feature type="transmembrane region" description="Helical" evidence="7">
    <location>
        <begin position="440"/>
        <end position="457"/>
    </location>
</feature>
<feature type="transmembrane region" description="Helical" evidence="7">
    <location>
        <begin position="318"/>
        <end position="343"/>
    </location>
</feature>
<feature type="transmembrane region" description="Helical" evidence="7">
    <location>
        <begin position="469"/>
        <end position="486"/>
    </location>
</feature>
<keyword evidence="2" id="KW-0813">Transport</keyword>
<evidence type="ECO:0000256" key="2">
    <source>
        <dbReference type="ARBA" id="ARBA00022448"/>
    </source>
</evidence>
<evidence type="ECO:0000256" key="6">
    <source>
        <dbReference type="ARBA" id="ARBA00023136"/>
    </source>
</evidence>
<keyword evidence="6 7" id="KW-0472">Membrane</keyword>
<feature type="transmembrane region" description="Helical" evidence="7">
    <location>
        <begin position="161"/>
        <end position="182"/>
    </location>
</feature>
<keyword evidence="5 7" id="KW-1133">Transmembrane helix</keyword>
<dbReference type="InterPro" id="IPR002293">
    <property type="entry name" value="AA/rel_permease1"/>
</dbReference>
<dbReference type="InterPro" id="IPR050367">
    <property type="entry name" value="APC_superfamily"/>
</dbReference>
<dbReference type="Gene3D" id="1.20.1740.10">
    <property type="entry name" value="Amino acid/polyamine transporter I"/>
    <property type="match status" value="1"/>
</dbReference>
<comment type="caution">
    <text evidence="8">The sequence shown here is derived from an EMBL/GenBank/DDBJ whole genome shotgun (WGS) entry which is preliminary data.</text>
</comment>
<evidence type="ECO:0000313" key="9">
    <source>
        <dbReference type="Proteomes" id="UP001429357"/>
    </source>
</evidence>
<feature type="transmembrane region" description="Helical" evidence="7">
    <location>
        <begin position="209"/>
        <end position="226"/>
    </location>
</feature>
<accession>A0ABV0F3Q9</accession>
<feature type="transmembrane region" description="Helical" evidence="7">
    <location>
        <begin position="12"/>
        <end position="32"/>
    </location>
</feature>
<reference evidence="8 9" key="2">
    <citation type="submission" date="2024-02" db="EMBL/GenBank/DDBJ databases">
        <title>The Genome Sequence of Enterococcus diestrammenae JM9A.</title>
        <authorList>
            <person name="Earl A."/>
            <person name="Manson A."/>
            <person name="Gilmore M."/>
            <person name="Sanders J."/>
            <person name="Shea T."/>
            <person name="Howe W."/>
            <person name="Livny J."/>
            <person name="Cuomo C."/>
            <person name="Neafsey D."/>
            <person name="Birren B."/>
        </authorList>
    </citation>
    <scope>NUCLEOTIDE SEQUENCE [LARGE SCALE GENOMIC DNA]</scope>
    <source>
        <strain evidence="8 9">JM9A</strain>
    </source>
</reference>
<keyword evidence="3" id="KW-1003">Cell membrane</keyword>
<name>A0ABV0F3Q9_9ENTE</name>
<dbReference type="Pfam" id="PF13520">
    <property type="entry name" value="AA_permease_2"/>
    <property type="match status" value="1"/>
</dbReference>
<evidence type="ECO:0000256" key="5">
    <source>
        <dbReference type="ARBA" id="ARBA00022989"/>
    </source>
</evidence>
<sequence length="497" mass="54894">MPQKKHVSLPQLVLIITTTVYSFSSMSTAFYMMGIKALPWFLLAGCGYFIPYALIVAQYTRKYGDRSGTVYDWLKEALSPKAAFVTAFLWYCSYFTWMVSLFMKLVIPLSILVFGKDITVAATWFGIPTQWLVAAFGIAAVGLLTFLISRGFGTILRFLKVSSLAMVGLLVLSAISNLTLVFNHPGEVWQNIQQSFSAPSFFEGTGDNLLSQLPFFIFAITAFGGLDTVASLSDRTKDSRRQFPRGLIYSGVIILSLYIGGIILWSGANDLGSLRQTDQMHLGNLMYGLMGSLAGAISKTLGLSAGASTIVYQIYIRYTAFVLFVSYLGLLSSITFGPLKSLIQGTPKSLWPKRLTKLNKQEMPVKAFHLQAGIIILVILAVTVNTHVAGELFNQLTYMTNVARAMPYFVVAASFPYFLKKHIVADSELFVSNRRLSTGLALSVCACIVFAIAFQIWEPFSLGHYTDALTLILGPMVFAAVALYLYHRGETQRMLLE</sequence>
<gene>
    <name evidence="8" type="ORF">BAU18_002320</name>
</gene>
<feature type="transmembrane region" description="Helical" evidence="7">
    <location>
        <begin position="364"/>
        <end position="382"/>
    </location>
</feature>
<feature type="transmembrane region" description="Helical" evidence="7">
    <location>
        <begin position="247"/>
        <end position="268"/>
    </location>
</feature>
<dbReference type="PANTHER" id="PTHR42770">
    <property type="entry name" value="AMINO ACID TRANSPORTER-RELATED"/>
    <property type="match status" value="1"/>
</dbReference>
<evidence type="ECO:0000256" key="1">
    <source>
        <dbReference type="ARBA" id="ARBA00004651"/>
    </source>
</evidence>
<reference evidence="9" key="1">
    <citation type="submission" date="2016-06" db="EMBL/GenBank/DDBJ databases">
        <title>Four novel species of enterococci isolated from chicken manure.</title>
        <authorList>
            <person name="Van Tyne D."/>
        </authorList>
    </citation>
    <scope>NUCLEOTIDE SEQUENCE [LARGE SCALE GENOMIC DNA]</scope>
    <source>
        <strain evidence="9">JM9A</strain>
    </source>
</reference>
<dbReference type="Proteomes" id="UP001429357">
    <property type="component" value="Unassembled WGS sequence"/>
</dbReference>
<organism evidence="8 9">
    <name type="scientific">Enterococcus diestrammenae</name>
    <dbReference type="NCBI Taxonomy" id="1155073"/>
    <lineage>
        <taxon>Bacteria</taxon>
        <taxon>Bacillati</taxon>
        <taxon>Bacillota</taxon>
        <taxon>Bacilli</taxon>
        <taxon>Lactobacillales</taxon>
        <taxon>Enterococcaceae</taxon>
        <taxon>Enterococcus</taxon>
    </lineage>
</organism>
<dbReference type="PANTHER" id="PTHR42770:SF15">
    <property type="entry name" value="GLUTAMATE_GAMMA-AMINOBUTYRATE ANTIPORTER-RELATED"/>
    <property type="match status" value="1"/>
</dbReference>
<dbReference type="PIRSF" id="PIRSF006060">
    <property type="entry name" value="AA_transporter"/>
    <property type="match status" value="1"/>
</dbReference>
<feature type="transmembrane region" description="Helical" evidence="7">
    <location>
        <begin position="38"/>
        <end position="57"/>
    </location>
</feature>
<keyword evidence="4 7" id="KW-0812">Transmembrane</keyword>
<feature type="transmembrane region" description="Helical" evidence="7">
    <location>
        <begin position="131"/>
        <end position="149"/>
    </location>
</feature>
<comment type="subcellular location">
    <subcellularLocation>
        <location evidence="1">Cell membrane</location>
        <topology evidence="1">Multi-pass membrane protein</topology>
    </subcellularLocation>
</comment>
<dbReference type="RefSeq" id="WP_161869507.1">
    <property type="nucleotide sequence ID" value="NZ_MAEI02000001.1"/>
</dbReference>
<evidence type="ECO:0000256" key="3">
    <source>
        <dbReference type="ARBA" id="ARBA00022475"/>
    </source>
</evidence>
<dbReference type="EMBL" id="MAEI02000001">
    <property type="protein sequence ID" value="MEO1782705.1"/>
    <property type="molecule type" value="Genomic_DNA"/>
</dbReference>
<keyword evidence="9" id="KW-1185">Reference proteome</keyword>
<evidence type="ECO:0000256" key="7">
    <source>
        <dbReference type="SAM" id="Phobius"/>
    </source>
</evidence>
<proteinExistence type="predicted"/>
<evidence type="ECO:0008006" key="10">
    <source>
        <dbReference type="Google" id="ProtNLM"/>
    </source>
</evidence>
<evidence type="ECO:0000256" key="4">
    <source>
        <dbReference type="ARBA" id="ARBA00022692"/>
    </source>
</evidence>
<feature type="transmembrane region" description="Helical" evidence="7">
    <location>
        <begin position="88"/>
        <end position="111"/>
    </location>
</feature>
<evidence type="ECO:0000313" key="8">
    <source>
        <dbReference type="EMBL" id="MEO1782705.1"/>
    </source>
</evidence>
<protein>
    <recommendedName>
        <fullName evidence="10">Amino acid permease</fullName>
    </recommendedName>
</protein>